<evidence type="ECO:0000256" key="1">
    <source>
        <dbReference type="ARBA" id="ARBA00004141"/>
    </source>
</evidence>
<proteinExistence type="inferred from homology"/>
<comment type="similarity">
    <text evidence="7">Belongs to the MptA/B family.</text>
</comment>
<feature type="transmembrane region" description="Helical" evidence="8">
    <location>
        <begin position="280"/>
        <end position="305"/>
    </location>
</feature>
<keyword evidence="4 8" id="KW-0812">Transmembrane</keyword>
<feature type="transmembrane region" description="Helical" evidence="8">
    <location>
        <begin position="166"/>
        <end position="183"/>
    </location>
</feature>
<feature type="transmembrane region" description="Helical" evidence="8">
    <location>
        <begin position="347"/>
        <end position="368"/>
    </location>
</feature>
<dbReference type="InterPro" id="IPR049829">
    <property type="entry name" value="MptA/B-like"/>
</dbReference>
<evidence type="ECO:0000256" key="3">
    <source>
        <dbReference type="ARBA" id="ARBA00022679"/>
    </source>
</evidence>
<protein>
    <submittedName>
        <fullName evidence="9">Polyprenol phosphomannose-dependent alpha 1</fullName>
    </submittedName>
</protein>
<feature type="transmembrane region" description="Helical" evidence="8">
    <location>
        <begin position="43"/>
        <end position="64"/>
    </location>
</feature>
<dbReference type="Pfam" id="PF26314">
    <property type="entry name" value="MptA_B_family"/>
    <property type="match status" value="1"/>
</dbReference>
<dbReference type="NCBIfam" id="NF038066">
    <property type="entry name" value="MptB"/>
    <property type="match status" value="1"/>
</dbReference>
<feature type="transmembrane region" description="Helical" evidence="8">
    <location>
        <begin position="459"/>
        <end position="478"/>
    </location>
</feature>
<evidence type="ECO:0000256" key="5">
    <source>
        <dbReference type="ARBA" id="ARBA00022989"/>
    </source>
</evidence>
<feature type="transmembrane region" description="Helical" evidence="8">
    <location>
        <begin position="195"/>
        <end position="228"/>
    </location>
</feature>
<sequence>MAVLARWAGLLGAALLAVAGWLGGALPDLAGGTPAQVWRGPHGPAVLGCWLAGTGLMVGAWWALRDGAPSGRWAYTTAGLWLLPLLTAPPLGSRDVYSYACQGWSYAHGRDPYRVPVAAAGCPWLDSVAPIWRDTPAPYGPLFVLLAALAVTVGGGLAGAIAVLRLYAVAGVLLAALCLPGLARAAGVPTRRAAWLALAAPLVGVHLVAGAHNDAVAIGLLLLGLLVLVRRPGKPRPLLLAGALLGLAVAVKATAVVVLPFAALAAVLGRYTWRALLRDGGWLAGGTLAALLATSMASGLGVGWVDGLARSGDSAQWTSPPTAVGFVVDYAGELVGRRPDAVPVTRAASLLLLAATLAALWWWAWRSLRRLGDVRQRVRALAAARPRSALLGAGLALAATVALSPVFHPWYATWPLTLLAVSVTRAARTTWFVLPSVVAAVLTLPDGTNLARSTKAPGAVAMTALVLVLLAWATLAAGRSGEPARRRGVFGP</sequence>
<dbReference type="GO" id="GO:0016757">
    <property type="term" value="F:glycosyltransferase activity"/>
    <property type="evidence" value="ECO:0007669"/>
    <property type="project" value="UniProtKB-KW"/>
</dbReference>
<keyword evidence="5 8" id="KW-1133">Transmembrane helix</keyword>
<evidence type="ECO:0000313" key="9">
    <source>
        <dbReference type="EMBL" id="QLJ97332.1"/>
    </source>
</evidence>
<feature type="transmembrane region" description="Helical" evidence="8">
    <location>
        <begin position="240"/>
        <end position="268"/>
    </location>
</feature>
<evidence type="ECO:0000256" key="2">
    <source>
        <dbReference type="ARBA" id="ARBA00022676"/>
    </source>
</evidence>
<feature type="transmembrane region" description="Helical" evidence="8">
    <location>
        <begin position="389"/>
        <end position="411"/>
    </location>
</feature>
<keyword evidence="3" id="KW-0808">Transferase</keyword>
<organism evidence="9">
    <name type="scientific">Micromonospora carbonacea</name>
    <dbReference type="NCBI Taxonomy" id="47853"/>
    <lineage>
        <taxon>Bacteria</taxon>
        <taxon>Bacillati</taxon>
        <taxon>Actinomycetota</taxon>
        <taxon>Actinomycetes</taxon>
        <taxon>Micromonosporales</taxon>
        <taxon>Micromonosporaceae</taxon>
        <taxon>Micromonospora</taxon>
    </lineage>
</organism>
<evidence type="ECO:0000256" key="4">
    <source>
        <dbReference type="ARBA" id="ARBA00022692"/>
    </source>
</evidence>
<feature type="transmembrane region" description="Helical" evidence="8">
    <location>
        <begin position="142"/>
        <end position="160"/>
    </location>
</feature>
<keyword evidence="6 8" id="KW-0472">Membrane</keyword>
<evidence type="ECO:0000256" key="7">
    <source>
        <dbReference type="ARBA" id="ARBA00043987"/>
    </source>
</evidence>
<gene>
    <name evidence="9" type="primary">mptB</name>
    <name evidence="9" type="ORF">HZU44_21210</name>
</gene>
<dbReference type="AlphaFoldDB" id="A0A7D5Y5H4"/>
<evidence type="ECO:0000256" key="8">
    <source>
        <dbReference type="SAM" id="Phobius"/>
    </source>
</evidence>
<dbReference type="GO" id="GO:0016020">
    <property type="term" value="C:membrane"/>
    <property type="evidence" value="ECO:0007669"/>
    <property type="project" value="UniProtKB-SubCell"/>
</dbReference>
<name>A0A7D5Y5H4_9ACTN</name>
<reference evidence="9" key="1">
    <citation type="submission" date="2020-08" db="EMBL/GenBank/DDBJ databases">
        <title>A bifunctional nitrone conjugated secondary metabolite targeting the ribosome.</title>
        <authorList>
            <person name="Limbrick E.M."/>
            <person name="Graf M."/>
            <person name="Derewacz D.K."/>
            <person name="Nguyen F."/>
            <person name="Spraggins J.M."/>
            <person name="Wieland M."/>
            <person name="Ynigez-Gutierrez A.E."/>
            <person name="Reisman B.J."/>
            <person name="Zinshteyn B."/>
            <person name="McCulloch K."/>
            <person name="Iverson T.M."/>
            <person name="Green R."/>
            <person name="Wilson D.N."/>
            <person name="Bachmann B.O."/>
        </authorList>
    </citation>
    <scope>NUCLEOTIDE SEQUENCE</scope>
    <source>
        <strain evidence="9">Africana</strain>
    </source>
</reference>
<keyword evidence="2" id="KW-0328">Glycosyltransferase</keyword>
<comment type="subcellular location">
    <subcellularLocation>
        <location evidence="1">Membrane</location>
        <topology evidence="1">Multi-pass membrane protein</topology>
    </subcellularLocation>
</comment>
<dbReference type="EMBL" id="CP058905">
    <property type="protein sequence ID" value="QLJ97332.1"/>
    <property type="molecule type" value="Genomic_DNA"/>
</dbReference>
<evidence type="ECO:0000256" key="6">
    <source>
        <dbReference type="ARBA" id="ARBA00023136"/>
    </source>
</evidence>
<accession>A0A7D5Y5H4</accession>